<keyword evidence="1" id="KW-0732">Signal</keyword>
<dbReference type="SUPFAM" id="SSF143744">
    <property type="entry name" value="GlcG-like"/>
    <property type="match status" value="1"/>
</dbReference>
<dbReference type="Proteomes" id="UP000006697">
    <property type="component" value="Chromosome"/>
</dbReference>
<dbReference type="STRING" id="204773.HEAR0603"/>
<name>A4G2R6_HERAR</name>
<dbReference type="PANTHER" id="PTHR34309:SF10">
    <property type="entry name" value="SLR1406 PROTEIN"/>
    <property type="match status" value="1"/>
</dbReference>
<dbReference type="Pfam" id="PF03928">
    <property type="entry name" value="HbpS-like"/>
    <property type="match status" value="1"/>
</dbReference>
<sequence length="168" mass="17293">MKPLLRFTPIALLTAAIVSPAANAQLITYPDISLAVANRLADAAVAACLTKGRHIAVSVVDRGGNLVALQRADNVGPHNTEASRRKAYTALSTKSNTLMFSESARENPDSRNLTTLPELLLLGGGQPLKVGQQVVGAIGVAGGGGAQQDQACAIAAITAVPELNQMSN</sequence>
<protein>
    <recommendedName>
        <fullName evidence="4">Heme-binding protein</fullName>
    </recommendedName>
</protein>
<reference evidence="2 3" key="1">
    <citation type="journal article" date="2007" name="PLoS Genet.">
        <title>A tale of two oxidation states: bacterial colonization of arsenic-rich environments.</title>
        <authorList>
            <person name="Muller D."/>
            <person name="Medigue C."/>
            <person name="Koechler S."/>
            <person name="Barbe V."/>
            <person name="Barakat M."/>
            <person name="Talla E."/>
            <person name="Bonnefoy V."/>
            <person name="Krin E."/>
            <person name="Arsene-Ploetze F."/>
            <person name="Carapito C."/>
            <person name="Chandler M."/>
            <person name="Cournoyer B."/>
            <person name="Cruveiller S."/>
            <person name="Dossat C."/>
            <person name="Duval S."/>
            <person name="Heymann M."/>
            <person name="Leize E."/>
            <person name="Lieutaud A."/>
            <person name="Lievremont D."/>
            <person name="Makita Y."/>
            <person name="Mangenot S."/>
            <person name="Nitschke W."/>
            <person name="Ortet P."/>
            <person name="Perdrial N."/>
            <person name="Schoepp B."/>
            <person name="Siguier N."/>
            <person name="Simeonova D.D."/>
            <person name="Rouy Z."/>
            <person name="Segurens B."/>
            <person name="Turlin E."/>
            <person name="Vallenet D."/>
            <person name="Van Dorsselaer A."/>
            <person name="Weiss S."/>
            <person name="Weissenbach J."/>
            <person name="Lett M.C."/>
            <person name="Danchin A."/>
            <person name="Bertin P.N."/>
        </authorList>
    </citation>
    <scope>NUCLEOTIDE SEQUENCE [LARGE SCALE GENOMIC DNA]</scope>
    <source>
        <strain evidence="3">ULPAs1</strain>
    </source>
</reference>
<gene>
    <name evidence="2" type="ordered locus">HEAR0603</name>
</gene>
<feature type="signal peptide" evidence="1">
    <location>
        <begin position="1"/>
        <end position="24"/>
    </location>
</feature>
<dbReference type="AlphaFoldDB" id="A4G2R6"/>
<keyword evidence="3" id="KW-1185">Reference proteome</keyword>
<evidence type="ECO:0008006" key="4">
    <source>
        <dbReference type="Google" id="ProtNLM"/>
    </source>
</evidence>
<dbReference type="HOGENOM" id="CLU_103773_0_2_4"/>
<dbReference type="InterPro" id="IPR005624">
    <property type="entry name" value="PduO/GlcC-like"/>
</dbReference>
<evidence type="ECO:0000313" key="2">
    <source>
        <dbReference type="EMBL" id="CAL60803.1"/>
    </source>
</evidence>
<dbReference type="PANTHER" id="PTHR34309">
    <property type="entry name" value="SLR1406 PROTEIN"/>
    <property type="match status" value="1"/>
</dbReference>
<dbReference type="eggNOG" id="COG3193">
    <property type="taxonomic scope" value="Bacteria"/>
</dbReference>
<proteinExistence type="predicted"/>
<dbReference type="Gene3D" id="3.30.450.150">
    <property type="entry name" value="Haem-degrading domain"/>
    <property type="match status" value="1"/>
</dbReference>
<organism evidence="2 3">
    <name type="scientific">Herminiimonas arsenicoxydans</name>
    <dbReference type="NCBI Taxonomy" id="204773"/>
    <lineage>
        <taxon>Bacteria</taxon>
        <taxon>Pseudomonadati</taxon>
        <taxon>Pseudomonadota</taxon>
        <taxon>Betaproteobacteria</taxon>
        <taxon>Burkholderiales</taxon>
        <taxon>Oxalobacteraceae</taxon>
        <taxon>Herminiimonas</taxon>
    </lineage>
</organism>
<evidence type="ECO:0000313" key="3">
    <source>
        <dbReference type="Proteomes" id="UP000006697"/>
    </source>
</evidence>
<dbReference type="InterPro" id="IPR052517">
    <property type="entry name" value="GlcG_carb_metab_protein"/>
</dbReference>
<dbReference type="InterPro" id="IPR038084">
    <property type="entry name" value="PduO/GlcC-like_sf"/>
</dbReference>
<feature type="chain" id="PRO_5002669088" description="Heme-binding protein" evidence="1">
    <location>
        <begin position="25"/>
        <end position="168"/>
    </location>
</feature>
<accession>A4G2R6</accession>
<dbReference type="KEGG" id="har:HEAR0603"/>
<dbReference type="OrthoDB" id="70242at2"/>
<dbReference type="EMBL" id="CU207211">
    <property type="protein sequence ID" value="CAL60803.1"/>
    <property type="molecule type" value="Genomic_DNA"/>
</dbReference>
<evidence type="ECO:0000256" key="1">
    <source>
        <dbReference type="SAM" id="SignalP"/>
    </source>
</evidence>